<evidence type="ECO:0000256" key="6">
    <source>
        <dbReference type="SAM" id="Coils"/>
    </source>
</evidence>
<feature type="region of interest" description="Disordered" evidence="7">
    <location>
        <begin position="1"/>
        <end position="59"/>
    </location>
</feature>
<evidence type="ECO:0000256" key="1">
    <source>
        <dbReference type="ARBA" id="ARBA00004167"/>
    </source>
</evidence>
<proteinExistence type="predicted"/>
<evidence type="ECO:0000256" key="2">
    <source>
        <dbReference type="ARBA" id="ARBA00022448"/>
    </source>
</evidence>
<evidence type="ECO:0000313" key="11">
    <source>
        <dbReference type="Proteomes" id="UP001530377"/>
    </source>
</evidence>
<accession>A0ABD3SSG9</accession>
<dbReference type="PANTHER" id="PTHR12791">
    <property type="entry name" value="GOLGI SNARE BET1-RELATED"/>
    <property type="match status" value="1"/>
</dbReference>
<keyword evidence="6" id="KW-0175">Coiled coil</keyword>
<dbReference type="GO" id="GO:0005737">
    <property type="term" value="C:cytoplasm"/>
    <property type="evidence" value="ECO:0007669"/>
    <property type="project" value="UniProtKB-ARBA"/>
</dbReference>
<dbReference type="AlphaFoldDB" id="A0ABD3SSG9"/>
<sequence>MKPKKNTNNGNLRPPGKMFGGGGRNGGQKYSHIRAYSDSDGSSSDDEYGGGNPNDDFIQREIRQQKLMMKKQDEGLEMLGQSAERLSQISMGIHDELRHQNKMLEEMEDDLDTATTNLSLVTLKTKELIQKSGGKRNFILIVLLTVVVVVLLFLVIYT</sequence>
<evidence type="ECO:0000256" key="7">
    <source>
        <dbReference type="SAM" id="MobiDB-lite"/>
    </source>
</evidence>
<dbReference type="InterPro" id="IPR000727">
    <property type="entry name" value="T_SNARE_dom"/>
</dbReference>
<keyword evidence="4 8" id="KW-1133">Transmembrane helix</keyword>
<dbReference type="Gene3D" id="1.20.5.110">
    <property type="match status" value="1"/>
</dbReference>
<dbReference type="SMART" id="SM00397">
    <property type="entry name" value="t_SNARE"/>
    <property type="match status" value="1"/>
</dbReference>
<dbReference type="CDD" id="cd15841">
    <property type="entry name" value="SNARE_Qc"/>
    <property type="match status" value="1"/>
</dbReference>
<keyword evidence="3 8" id="KW-0812">Transmembrane</keyword>
<dbReference type="GO" id="GO:0016020">
    <property type="term" value="C:membrane"/>
    <property type="evidence" value="ECO:0007669"/>
    <property type="project" value="UniProtKB-SubCell"/>
</dbReference>
<comment type="subcellular location">
    <subcellularLocation>
        <location evidence="1">Membrane</location>
        <topology evidence="1">Single-pass membrane protein</topology>
    </subcellularLocation>
</comment>
<feature type="transmembrane region" description="Helical" evidence="8">
    <location>
        <begin position="138"/>
        <end position="157"/>
    </location>
</feature>
<reference evidence="10 11" key="1">
    <citation type="submission" date="2024-10" db="EMBL/GenBank/DDBJ databases">
        <title>Updated reference genomes for cyclostephanoid diatoms.</title>
        <authorList>
            <person name="Roberts W.R."/>
            <person name="Alverson A.J."/>
        </authorList>
    </citation>
    <scope>NUCLEOTIDE SEQUENCE [LARGE SCALE GENOMIC DNA]</scope>
    <source>
        <strain evidence="10 11">AJA228-03</strain>
    </source>
</reference>
<name>A0ABD3SSG9_9STRA</name>
<keyword evidence="2" id="KW-0813">Transport</keyword>
<comment type="caution">
    <text evidence="10">The sequence shown here is derived from an EMBL/GenBank/DDBJ whole genome shotgun (WGS) entry which is preliminary data.</text>
</comment>
<dbReference type="GO" id="GO:0012505">
    <property type="term" value="C:endomembrane system"/>
    <property type="evidence" value="ECO:0007669"/>
    <property type="project" value="UniProtKB-ARBA"/>
</dbReference>
<evidence type="ECO:0000256" key="8">
    <source>
        <dbReference type="SAM" id="Phobius"/>
    </source>
</evidence>
<feature type="domain" description="T-SNARE coiled-coil homology" evidence="9">
    <location>
        <begin position="66"/>
        <end position="128"/>
    </location>
</feature>
<evidence type="ECO:0000313" key="10">
    <source>
        <dbReference type="EMBL" id="KAL3827341.1"/>
    </source>
</evidence>
<dbReference type="SUPFAM" id="SSF58038">
    <property type="entry name" value="SNARE fusion complex"/>
    <property type="match status" value="1"/>
</dbReference>
<keyword evidence="5 8" id="KW-0472">Membrane</keyword>
<evidence type="ECO:0000256" key="3">
    <source>
        <dbReference type="ARBA" id="ARBA00022692"/>
    </source>
</evidence>
<dbReference type="Proteomes" id="UP001530377">
    <property type="component" value="Unassembled WGS sequence"/>
</dbReference>
<organism evidence="10 11">
    <name type="scientific">Cyclostephanos tholiformis</name>
    <dbReference type="NCBI Taxonomy" id="382380"/>
    <lineage>
        <taxon>Eukaryota</taxon>
        <taxon>Sar</taxon>
        <taxon>Stramenopiles</taxon>
        <taxon>Ochrophyta</taxon>
        <taxon>Bacillariophyta</taxon>
        <taxon>Coscinodiscophyceae</taxon>
        <taxon>Thalassiosirophycidae</taxon>
        <taxon>Stephanodiscales</taxon>
        <taxon>Stephanodiscaceae</taxon>
        <taxon>Cyclostephanos</taxon>
    </lineage>
</organism>
<feature type="compositionally biased region" description="Polar residues" evidence="7">
    <location>
        <begin position="1"/>
        <end position="11"/>
    </location>
</feature>
<protein>
    <recommendedName>
        <fullName evidence="9">t-SNARE coiled-coil homology domain-containing protein</fullName>
    </recommendedName>
</protein>
<keyword evidence="11" id="KW-1185">Reference proteome</keyword>
<dbReference type="PROSITE" id="PS50192">
    <property type="entry name" value="T_SNARE"/>
    <property type="match status" value="1"/>
</dbReference>
<dbReference type="EMBL" id="JALLPB020000005">
    <property type="protein sequence ID" value="KAL3827341.1"/>
    <property type="molecule type" value="Genomic_DNA"/>
</dbReference>
<evidence type="ECO:0000259" key="9">
    <source>
        <dbReference type="PROSITE" id="PS50192"/>
    </source>
</evidence>
<evidence type="ECO:0000256" key="5">
    <source>
        <dbReference type="ARBA" id="ARBA00023136"/>
    </source>
</evidence>
<evidence type="ECO:0000256" key="4">
    <source>
        <dbReference type="ARBA" id="ARBA00022989"/>
    </source>
</evidence>
<feature type="coiled-coil region" evidence="6">
    <location>
        <begin position="97"/>
        <end position="124"/>
    </location>
</feature>
<gene>
    <name evidence="10" type="ORF">ACHAXA_005087</name>
</gene>